<accession>A0ACD3B038</accession>
<feature type="non-terminal residue" evidence="1">
    <location>
        <position position="133"/>
    </location>
</feature>
<name>A0ACD3B038_9AGAR</name>
<keyword evidence="2" id="KW-1185">Reference proteome</keyword>
<proteinExistence type="predicted"/>
<evidence type="ECO:0000313" key="1">
    <source>
        <dbReference type="EMBL" id="TFK70977.1"/>
    </source>
</evidence>
<evidence type="ECO:0000313" key="2">
    <source>
        <dbReference type="Proteomes" id="UP000308600"/>
    </source>
</evidence>
<dbReference type="EMBL" id="ML208304">
    <property type="protein sequence ID" value="TFK70977.1"/>
    <property type="molecule type" value="Genomic_DNA"/>
</dbReference>
<reference evidence="1 2" key="1">
    <citation type="journal article" date="2019" name="Nat. Ecol. Evol.">
        <title>Megaphylogeny resolves global patterns of mushroom evolution.</title>
        <authorList>
            <person name="Varga T."/>
            <person name="Krizsan K."/>
            <person name="Foldi C."/>
            <person name="Dima B."/>
            <person name="Sanchez-Garcia M."/>
            <person name="Sanchez-Ramirez S."/>
            <person name="Szollosi G.J."/>
            <person name="Szarkandi J.G."/>
            <person name="Papp V."/>
            <person name="Albert L."/>
            <person name="Andreopoulos W."/>
            <person name="Angelini C."/>
            <person name="Antonin V."/>
            <person name="Barry K.W."/>
            <person name="Bougher N.L."/>
            <person name="Buchanan P."/>
            <person name="Buyck B."/>
            <person name="Bense V."/>
            <person name="Catcheside P."/>
            <person name="Chovatia M."/>
            <person name="Cooper J."/>
            <person name="Damon W."/>
            <person name="Desjardin D."/>
            <person name="Finy P."/>
            <person name="Geml J."/>
            <person name="Haridas S."/>
            <person name="Hughes K."/>
            <person name="Justo A."/>
            <person name="Karasinski D."/>
            <person name="Kautmanova I."/>
            <person name="Kiss B."/>
            <person name="Kocsube S."/>
            <person name="Kotiranta H."/>
            <person name="LaButti K.M."/>
            <person name="Lechner B.E."/>
            <person name="Liimatainen K."/>
            <person name="Lipzen A."/>
            <person name="Lukacs Z."/>
            <person name="Mihaltcheva S."/>
            <person name="Morgado L.N."/>
            <person name="Niskanen T."/>
            <person name="Noordeloos M.E."/>
            <person name="Ohm R.A."/>
            <person name="Ortiz-Santana B."/>
            <person name="Ovrebo C."/>
            <person name="Racz N."/>
            <person name="Riley R."/>
            <person name="Savchenko A."/>
            <person name="Shiryaev A."/>
            <person name="Soop K."/>
            <person name="Spirin V."/>
            <person name="Szebenyi C."/>
            <person name="Tomsovsky M."/>
            <person name="Tulloss R.E."/>
            <person name="Uehling J."/>
            <person name="Grigoriev I.V."/>
            <person name="Vagvolgyi C."/>
            <person name="Papp T."/>
            <person name="Martin F.M."/>
            <person name="Miettinen O."/>
            <person name="Hibbett D.S."/>
            <person name="Nagy L.G."/>
        </authorList>
    </citation>
    <scope>NUCLEOTIDE SEQUENCE [LARGE SCALE GENOMIC DNA]</scope>
    <source>
        <strain evidence="1 2">NL-1719</strain>
    </source>
</reference>
<protein>
    <submittedName>
        <fullName evidence="1">Uncharacterized protein</fullName>
    </submittedName>
</protein>
<gene>
    <name evidence="1" type="ORF">BDN72DRAFT_765696</name>
</gene>
<organism evidence="1 2">
    <name type="scientific">Pluteus cervinus</name>
    <dbReference type="NCBI Taxonomy" id="181527"/>
    <lineage>
        <taxon>Eukaryota</taxon>
        <taxon>Fungi</taxon>
        <taxon>Dikarya</taxon>
        <taxon>Basidiomycota</taxon>
        <taxon>Agaricomycotina</taxon>
        <taxon>Agaricomycetes</taxon>
        <taxon>Agaricomycetidae</taxon>
        <taxon>Agaricales</taxon>
        <taxon>Pluteineae</taxon>
        <taxon>Pluteaceae</taxon>
        <taxon>Pluteus</taxon>
    </lineage>
</organism>
<dbReference type="Proteomes" id="UP000308600">
    <property type="component" value="Unassembled WGS sequence"/>
</dbReference>
<sequence>MVLLTIQDWVVAKSSHIFWLNGVAGTGKSTLAESIFRELQQSMRLGAFFTCRRDETSLSTPLNVLPTIAYQLGIANTSYGKMLLQLLGADPSIEMSLGYGETQCSKLFIEPISHLLTNTTHEFKIIVVDALDE</sequence>